<keyword evidence="5" id="KW-0812">Transmembrane</keyword>
<name>A0ABV7WUU4_9GAMM</name>
<keyword evidence="5" id="KW-1133">Transmembrane helix</keyword>
<dbReference type="InterPro" id="IPR004089">
    <property type="entry name" value="MCPsignal_dom"/>
</dbReference>
<evidence type="ECO:0000256" key="2">
    <source>
        <dbReference type="ARBA" id="ARBA00023224"/>
    </source>
</evidence>
<reference evidence="8" key="1">
    <citation type="journal article" date="2019" name="Int. J. Syst. Evol. Microbiol.">
        <title>The Global Catalogue of Microorganisms (GCM) 10K type strain sequencing project: providing services to taxonomists for standard genome sequencing and annotation.</title>
        <authorList>
            <consortium name="The Broad Institute Genomics Platform"/>
            <consortium name="The Broad Institute Genome Sequencing Center for Infectious Disease"/>
            <person name="Wu L."/>
            <person name="Ma J."/>
        </authorList>
    </citation>
    <scope>NUCLEOTIDE SEQUENCE [LARGE SCALE GENOMIC DNA]</scope>
    <source>
        <strain evidence="8">CECT 8288</strain>
    </source>
</reference>
<feature type="domain" description="Methyl-accepting transducer" evidence="6">
    <location>
        <begin position="235"/>
        <end position="471"/>
    </location>
</feature>
<protein>
    <submittedName>
        <fullName evidence="7">Methyl-accepting chemotaxis protein</fullName>
    </submittedName>
</protein>
<evidence type="ECO:0000259" key="6">
    <source>
        <dbReference type="PROSITE" id="PS50111"/>
    </source>
</evidence>
<feature type="transmembrane region" description="Helical" evidence="5">
    <location>
        <begin position="152"/>
        <end position="175"/>
    </location>
</feature>
<dbReference type="RefSeq" id="WP_377362768.1">
    <property type="nucleotide sequence ID" value="NZ_JBHRYN010000010.1"/>
</dbReference>
<dbReference type="PROSITE" id="PS50111">
    <property type="entry name" value="CHEMOTAXIS_TRANSDUC_2"/>
    <property type="match status" value="1"/>
</dbReference>
<dbReference type="SUPFAM" id="SSF58104">
    <property type="entry name" value="Methyl-accepting chemotaxis protein (MCP) signaling domain"/>
    <property type="match status" value="1"/>
</dbReference>
<evidence type="ECO:0000256" key="3">
    <source>
        <dbReference type="ARBA" id="ARBA00029447"/>
    </source>
</evidence>
<dbReference type="SMART" id="SM00283">
    <property type="entry name" value="MA"/>
    <property type="match status" value="1"/>
</dbReference>
<dbReference type="PRINTS" id="PR00260">
    <property type="entry name" value="CHEMTRNSDUCR"/>
</dbReference>
<comment type="similarity">
    <text evidence="3">Belongs to the methyl-accepting chemotaxis (MCP) protein family.</text>
</comment>
<dbReference type="Gene3D" id="1.10.287.950">
    <property type="entry name" value="Methyl-accepting chemotaxis protein"/>
    <property type="match status" value="1"/>
</dbReference>
<keyword evidence="5" id="KW-0472">Membrane</keyword>
<accession>A0ABV7WUU4</accession>
<keyword evidence="8" id="KW-1185">Reference proteome</keyword>
<evidence type="ECO:0000313" key="7">
    <source>
        <dbReference type="EMBL" id="MFC3701680.1"/>
    </source>
</evidence>
<proteinExistence type="inferred from homology"/>
<dbReference type="EMBL" id="JBHRYN010000010">
    <property type="protein sequence ID" value="MFC3701680.1"/>
    <property type="molecule type" value="Genomic_DNA"/>
</dbReference>
<evidence type="ECO:0000256" key="1">
    <source>
        <dbReference type="ARBA" id="ARBA00004370"/>
    </source>
</evidence>
<evidence type="ECO:0000313" key="8">
    <source>
        <dbReference type="Proteomes" id="UP001595710"/>
    </source>
</evidence>
<evidence type="ECO:0000256" key="5">
    <source>
        <dbReference type="SAM" id="Phobius"/>
    </source>
</evidence>
<dbReference type="Pfam" id="PF00015">
    <property type="entry name" value="MCPsignal"/>
    <property type="match status" value="1"/>
</dbReference>
<sequence>MRSGQLFNIVNRYDQYVMNSLMGVLAANFALAVVLGALNSALGVAVVIGLLLAVGPVLLQKISPFSTLTQSAMAFSYMSFVTLQVHLSKGLIEVHFGYFIMLAILYAYQKVTPLIVGAAVAALYHIGIAIMQLGGGGIYISQPTNVLLNNGIPLFIFVHAAYLVAETAVLCYMAHITQPMILTAQKIIRSNELMLKANGDIDLTVEIDDEGNELVAQYSQLIHSVKDVIHSATDTSLVMSDSLRVLESSYADVRRGMADQEKQLNIILESTGQVTEAAKSLSEVSSFVKDKASELTQLKNESIQTVHQSAEKTALSSKHITETSETMSKVDQDTTLISGMVESIQSIAEQTNLLALNAAIEAARAGEQGRGFAVVADEVRALATRTHQATEEINGLIQNLTQGASGSMVTMKLTVDEIESSQALNHTATEQMSTLGTQIDEIAQRTMNIASAVSTQTEINQGIDSQVHAITDAAISMAQSIALCSDQLSDVSQRFEALNESIQKFKT</sequence>
<comment type="caution">
    <text evidence="7">The sequence shown here is derived from an EMBL/GenBank/DDBJ whole genome shotgun (WGS) entry which is preliminary data.</text>
</comment>
<feature type="transmembrane region" description="Helical" evidence="5">
    <location>
        <begin position="21"/>
        <end position="53"/>
    </location>
</feature>
<dbReference type="PANTHER" id="PTHR32089:SF112">
    <property type="entry name" value="LYSOZYME-LIKE PROTEIN-RELATED"/>
    <property type="match status" value="1"/>
</dbReference>
<evidence type="ECO:0000256" key="4">
    <source>
        <dbReference type="PROSITE-ProRule" id="PRU00284"/>
    </source>
</evidence>
<comment type="subcellular location">
    <subcellularLocation>
        <location evidence="1">Membrane</location>
    </subcellularLocation>
</comment>
<organism evidence="7 8">
    <name type="scientific">Reinekea marina</name>
    <dbReference type="NCBI Taxonomy" id="1310421"/>
    <lineage>
        <taxon>Bacteria</taxon>
        <taxon>Pseudomonadati</taxon>
        <taxon>Pseudomonadota</taxon>
        <taxon>Gammaproteobacteria</taxon>
        <taxon>Oceanospirillales</taxon>
        <taxon>Saccharospirillaceae</taxon>
        <taxon>Reinekea</taxon>
    </lineage>
</organism>
<dbReference type="PANTHER" id="PTHR32089">
    <property type="entry name" value="METHYL-ACCEPTING CHEMOTAXIS PROTEIN MCPB"/>
    <property type="match status" value="1"/>
</dbReference>
<gene>
    <name evidence="7" type="ORF">ACFOND_08530</name>
</gene>
<feature type="transmembrane region" description="Helical" evidence="5">
    <location>
        <begin position="90"/>
        <end position="108"/>
    </location>
</feature>
<feature type="transmembrane region" description="Helical" evidence="5">
    <location>
        <begin position="114"/>
        <end position="140"/>
    </location>
</feature>
<dbReference type="InterPro" id="IPR004090">
    <property type="entry name" value="Chemotax_Me-accpt_rcpt"/>
</dbReference>
<keyword evidence="2 4" id="KW-0807">Transducer</keyword>
<dbReference type="Proteomes" id="UP001595710">
    <property type="component" value="Unassembled WGS sequence"/>
</dbReference>